<feature type="compositionally biased region" description="Polar residues" evidence="2">
    <location>
        <begin position="76"/>
        <end position="88"/>
    </location>
</feature>
<dbReference type="SUPFAM" id="SSF53756">
    <property type="entry name" value="UDP-Glycosyltransferase/glycogen phosphorylase"/>
    <property type="match status" value="1"/>
</dbReference>
<dbReference type="AlphaFoldDB" id="A0A7R9DF08"/>
<name>A0A7R9DF08_TIMPO</name>
<dbReference type="Gene3D" id="3.40.50.2000">
    <property type="entry name" value="Glycogen Phosphorylase B"/>
    <property type="match status" value="1"/>
</dbReference>
<proteinExistence type="predicted"/>
<protein>
    <submittedName>
        <fullName evidence="3">Uncharacterized protein</fullName>
    </submittedName>
</protein>
<keyword evidence="1" id="KW-0808">Transferase</keyword>
<feature type="region of interest" description="Disordered" evidence="2">
    <location>
        <begin position="60"/>
        <end position="100"/>
    </location>
</feature>
<gene>
    <name evidence="3" type="ORF">TPSB3V08_LOCUS9087</name>
</gene>
<dbReference type="GO" id="GO:0008194">
    <property type="term" value="F:UDP-glycosyltransferase activity"/>
    <property type="evidence" value="ECO:0007669"/>
    <property type="project" value="InterPro"/>
</dbReference>
<evidence type="ECO:0000313" key="3">
    <source>
        <dbReference type="EMBL" id="CAD7413536.1"/>
    </source>
</evidence>
<sequence>MVRSETMSATTLETILDAFIELPQNVLWKVDGYLLPSLPSNVLVGKWLPQLEILDHVFSKSGKEEEEEGREESTDNKLASSMSIWTSVERSRNGAIKHNQ</sequence>
<evidence type="ECO:0000256" key="2">
    <source>
        <dbReference type="SAM" id="MobiDB-lite"/>
    </source>
</evidence>
<dbReference type="InterPro" id="IPR002213">
    <property type="entry name" value="UDP_glucos_trans"/>
</dbReference>
<reference evidence="3" key="1">
    <citation type="submission" date="2020-11" db="EMBL/GenBank/DDBJ databases">
        <authorList>
            <person name="Tran Van P."/>
        </authorList>
    </citation>
    <scope>NUCLEOTIDE SEQUENCE</scope>
</reference>
<dbReference type="EMBL" id="OD006963">
    <property type="protein sequence ID" value="CAD7413536.1"/>
    <property type="molecule type" value="Genomic_DNA"/>
</dbReference>
<dbReference type="Pfam" id="PF00201">
    <property type="entry name" value="UDPGT"/>
    <property type="match status" value="1"/>
</dbReference>
<accession>A0A7R9DF08</accession>
<organism evidence="3">
    <name type="scientific">Timema poppense</name>
    <name type="common">Walking stick</name>
    <dbReference type="NCBI Taxonomy" id="170557"/>
    <lineage>
        <taxon>Eukaryota</taxon>
        <taxon>Metazoa</taxon>
        <taxon>Ecdysozoa</taxon>
        <taxon>Arthropoda</taxon>
        <taxon>Hexapoda</taxon>
        <taxon>Insecta</taxon>
        <taxon>Pterygota</taxon>
        <taxon>Neoptera</taxon>
        <taxon>Polyneoptera</taxon>
        <taxon>Phasmatodea</taxon>
        <taxon>Timematodea</taxon>
        <taxon>Timematoidea</taxon>
        <taxon>Timematidae</taxon>
        <taxon>Timema</taxon>
    </lineage>
</organism>
<evidence type="ECO:0000256" key="1">
    <source>
        <dbReference type="ARBA" id="ARBA00022679"/>
    </source>
</evidence>